<dbReference type="RefSeq" id="WP_343771970.1">
    <property type="nucleotide sequence ID" value="NZ_BAAADV010000001.1"/>
</dbReference>
<evidence type="ECO:0000256" key="2">
    <source>
        <dbReference type="ARBA" id="ARBA00023002"/>
    </source>
</evidence>
<comment type="caution">
    <text evidence="4">The sequence shown here is derived from an EMBL/GenBank/DDBJ whole genome shotgun (WGS) entry which is preliminary data.</text>
</comment>
<dbReference type="GO" id="GO:0016491">
    <property type="term" value="F:oxidoreductase activity"/>
    <property type="evidence" value="ECO:0007669"/>
    <property type="project" value="UniProtKB-KW"/>
</dbReference>
<dbReference type="Proteomes" id="UP001500420">
    <property type="component" value="Unassembled WGS sequence"/>
</dbReference>
<dbReference type="EMBL" id="BAAADV010000001">
    <property type="protein sequence ID" value="GAA0661539.1"/>
    <property type="molecule type" value="Genomic_DNA"/>
</dbReference>
<dbReference type="SUPFAM" id="SSF51735">
    <property type="entry name" value="NAD(P)-binding Rossmann-fold domains"/>
    <property type="match status" value="1"/>
</dbReference>
<name>A0AAV3T761_9EURY</name>
<evidence type="ECO:0000256" key="3">
    <source>
        <dbReference type="RuleBase" id="RU000363"/>
    </source>
</evidence>
<comment type="similarity">
    <text evidence="1 3">Belongs to the short-chain dehydrogenases/reductases (SDR) family.</text>
</comment>
<dbReference type="CDD" id="cd05374">
    <property type="entry name" value="17beta-HSD-like_SDR_c"/>
    <property type="match status" value="1"/>
</dbReference>
<dbReference type="PROSITE" id="PS00061">
    <property type="entry name" value="ADH_SHORT"/>
    <property type="match status" value="1"/>
</dbReference>
<keyword evidence="5" id="KW-1185">Reference proteome</keyword>
<evidence type="ECO:0000256" key="1">
    <source>
        <dbReference type="ARBA" id="ARBA00006484"/>
    </source>
</evidence>
<dbReference type="Pfam" id="PF00106">
    <property type="entry name" value="adh_short"/>
    <property type="match status" value="1"/>
</dbReference>
<dbReference type="InterPro" id="IPR020904">
    <property type="entry name" value="Sc_DH/Rdtase_CS"/>
</dbReference>
<dbReference type="AlphaFoldDB" id="A0AAV3T761"/>
<proteinExistence type="inferred from homology"/>
<protein>
    <submittedName>
        <fullName evidence="4">SDR family oxidoreductase</fullName>
    </submittedName>
</protein>
<dbReference type="InterPro" id="IPR002347">
    <property type="entry name" value="SDR_fam"/>
</dbReference>
<organism evidence="4 5">
    <name type="scientific">Natronoarchaeum mannanilyticum</name>
    <dbReference type="NCBI Taxonomy" id="926360"/>
    <lineage>
        <taxon>Archaea</taxon>
        <taxon>Methanobacteriati</taxon>
        <taxon>Methanobacteriota</taxon>
        <taxon>Stenosarchaea group</taxon>
        <taxon>Halobacteria</taxon>
        <taxon>Halobacteriales</taxon>
        <taxon>Natronoarchaeaceae</taxon>
    </lineage>
</organism>
<dbReference type="InterPro" id="IPR036291">
    <property type="entry name" value="NAD(P)-bd_dom_sf"/>
</dbReference>
<keyword evidence="2" id="KW-0560">Oxidoreductase</keyword>
<dbReference type="PRINTS" id="PR00081">
    <property type="entry name" value="GDHRDH"/>
</dbReference>
<sequence>MADTESDETTGEERRSGESVRKTVLITGCSSGIGRESALAFLDDGWTVYATARDVEDIAALDEAGCETAELDVTDEHQCRSVVERVISETGRVDCLVNNAGYGQMGPVEELPTEVVHEQFDVNVYGPHRLIRAVAPHMRERKTGTIINVSSVAGRLSYPGSGVYSGSKFALEAISDALRAELDPFGVDVVVIEPGPVDTQFEDRVVDAAESNTERSGAYEWFYDVMEDTQILGGGGVGAVSAETVAEAILDSATRTSPPARYPVGPVAKYGDYARFLPDSVRDRLYGVVRRLV</sequence>
<reference evidence="4 5" key="1">
    <citation type="journal article" date="2019" name="Int. J. Syst. Evol. Microbiol.">
        <title>The Global Catalogue of Microorganisms (GCM) 10K type strain sequencing project: providing services to taxonomists for standard genome sequencing and annotation.</title>
        <authorList>
            <consortium name="The Broad Institute Genomics Platform"/>
            <consortium name="The Broad Institute Genome Sequencing Center for Infectious Disease"/>
            <person name="Wu L."/>
            <person name="Ma J."/>
        </authorList>
    </citation>
    <scope>NUCLEOTIDE SEQUENCE [LARGE SCALE GENOMIC DNA]</scope>
    <source>
        <strain evidence="4 5">JCM 16328</strain>
    </source>
</reference>
<dbReference type="PANTHER" id="PTHR44169:SF6">
    <property type="entry name" value="NADPH-DEPENDENT 1-ACYLDIHYDROXYACETONE PHOSPHATE REDUCTASE"/>
    <property type="match status" value="1"/>
</dbReference>
<evidence type="ECO:0000313" key="5">
    <source>
        <dbReference type="Proteomes" id="UP001500420"/>
    </source>
</evidence>
<dbReference type="Gene3D" id="3.40.50.720">
    <property type="entry name" value="NAD(P)-binding Rossmann-like Domain"/>
    <property type="match status" value="1"/>
</dbReference>
<dbReference type="PRINTS" id="PR00080">
    <property type="entry name" value="SDRFAMILY"/>
</dbReference>
<accession>A0AAV3T761</accession>
<evidence type="ECO:0000313" key="4">
    <source>
        <dbReference type="EMBL" id="GAA0661539.1"/>
    </source>
</evidence>
<dbReference type="PANTHER" id="PTHR44169">
    <property type="entry name" value="NADPH-DEPENDENT 1-ACYLDIHYDROXYACETONE PHOSPHATE REDUCTASE"/>
    <property type="match status" value="1"/>
</dbReference>
<gene>
    <name evidence="4" type="ORF">GCM10009020_02200</name>
</gene>